<protein>
    <submittedName>
        <fullName evidence="3">Uncharacterized protein</fullName>
    </submittedName>
</protein>
<feature type="compositionally biased region" description="Low complexity" evidence="1">
    <location>
        <begin position="207"/>
        <end position="216"/>
    </location>
</feature>
<feature type="region of interest" description="Disordered" evidence="1">
    <location>
        <begin position="546"/>
        <end position="576"/>
    </location>
</feature>
<feature type="compositionally biased region" description="Polar residues" evidence="1">
    <location>
        <begin position="76"/>
        <end position="114"/>
    </location>
</feature>
<feature type="compositionally biased region" description="Low complexity" evidence="1">
    <location>
        <begin position="236"/>
        <end position="263"/>
    </location>
</feature>
<dbReference type="OrthoDB" id="3946619at2759"/>
<reference evidence="3" key="1">
    <citation type="journal article" date="2020" name="Stud. Mycol.">
        <title>101 Dothideomycetes genomes: a test case for predicting lifestyles and emergence of pathogens.</title>
        <authorList>
            <person name="Haridas S."/>
            <person name="Albert R."/>
            <person name="Binder M."/>
            <person name="Bloem J."/>
            <person name="Labutti K."/>
            <person name="Salamov A."/>
            <person name="Andreopoulos B."/>
            <person name="Baker S."/>
            <person name="Barry K."/>
            <person name="Bills G."/>
            <person name="Bluhm B."/>
            <person name="Cannon C."/>
            <person name="Castanera R."/>
            <person name="Culley D."/>
            <person name="Daum C."/>
            <person name="Ezra D."/>
            <person name="Gonzalez J."/>
            <person name="Henrissat B."/>
            <person name="Kuo A."/>
            <person name="Liang C."/>
            <person name="Lipzen A."/>
            <person name="Lutzoni F."/>
            <person name="Magnuson J."/>
            <person name="Mondo S."/>
            <person name="Nolan M."/>
            <person name="Ohm R."/>
            <person name="Pangilinan J."/>
            <person name="Park H.-J."/>
            <person name="Ramirez L."/>
            <person name="Alfaro M."/>
            <person name="Sun H."/>
            <person name="Tritt A."/>
            <person name="Yoshinaga Y."/>
            <person name="Zwiers L.-H."/>
            <person name="Turgeon B."/>
            <person name="Goodwin S."/>
            <person name="Spatafora J."/>
            <person name="Crous P."/>
            <person name="Grigoriev I."/>
        </authorList>
    </citation>
    <scope>NUCLEOTIDE SEQUENCE</scope>
    <source>
        <strain evidence="3">CBS 130266</strain>
    </source>
</reference>
<evidence type="ECO:0000313" key="3">
    <source>
        <dbReference type="EMBL" id="KAF2435736.1"/>
    </source>
</evidence>
<organism evidence="3 4">
    <name type="scientific">Tothia fuscella</name>
    <dbReference type="NCBI Taxonomy" id="1048955"/>
    <lineage>
        <taxon>Eukaryota</taxon>
        <taxon>Fungi</taxon>
        <taxon>Dikarya</taxon>
        <taxon>Ascomycota</taxon>
        <taxon>Pezizomycotina</taxon>
        <taxon>Dothideomycetes</taxon>
        <taxon>Pleosporomycetidae</taxon>
        <taxon>Venturiales</taxon>
        <taxon>Cylindrosympodiaceae</taxon>
        <taxon>Tothia</taxon>
    </lineage>
</organism>
<sequence length="642" mass="64086">MRRYTIHNVFLLLGAFLATVAIASGNDEREAEPWVLTLGIEEYPIVQRQSFNFSRASNFTAESVAIQPELRKRQLATQAGNVQKSAQPGDQSQSKRSQVLQQSRDQSPQANQPAFQGPVIKRQESNATSSSNGTAEVKSDVPTLPARASKVTAMIGVSMMPNTKKAAQTFQMLLPAAAPSLKVAGIATGSAQILQATVRVVPGPGGTPQVVAVGPTNAAGQGPAQQSRPQESQTLQPRPQQPQVQQPRPQEPQALQPRPQGPQAQPPVPAGGQTGGQNPQGQPRAPQQGGIANGVPQAVQPPIAINPGSPVAGPAPAAMTPSIQNMPAAGQQGQGLAGGPAPPQLASTVTLAGPANAGNNQGQGLQPVAGGTITVTVNGGNGGNNGAARATGVPNVPAIPATISIRPGGQQGGAANGGNNGAGQAAGGLGTVTIRPGGAGNQGVGAAGSQNAGNQGAQQTISIRPQGSGGNVAAGNLPQGLAGAQGPEACNCNCVCKANSFQMSDQLPQMGAMPPPPGGNNPAGMIGINPGPSIVSTTLATQASNSGNALAGQPLAGQPTSAPQVAPQNPQLPPPVESPVIPPTPTTTGVPALAAMTPGQGLAGQLTVSGGGVLPLQSAVTVPLLGRMFHIGPVEVREEMVR</sequence>
<feature type="compositionally biased region" description="Polar residues" evidence="1">
    <location>
        <begin position="125"/>
        <end position="134"/>
    </location>
</feature>
<accession>A0A9P4P1K6</accession>
<dbReference type="EMBL" id="MU007012">
    <property type="protein sequence ID" value="KAF2435736.1"/>
    <property type="molecule type" value="Genomic_DNA"/>
</dbReference>
<feature type="compositionally biased region" description="Polar residues" evidence="1">
    <location>
        <begin position="223"/>
        <end position="235"/>
    </location>
</feature>
<feature type="compositionally biased region" description="Low complexity" evidence="1">
    <location>
        <begin position="276"/>
        <end position="290"/>
    </location>
</feature>
<comment type="caution">
    <text evidence="3">The sequence shown here is derived from an EMBL/GenBank/DDBJ whole genome shotgun (WGS) entry which is preliminary data.</text>
</comment>
<proteinExistence type="predicted"/>
<gene>
    <name evidence="3" type="ORF">EJ08DRAFT_656102</name>
</gene>
<dbReference type="AlphaFoldDB" id="A0A9P4P1K6"/>
<keyword evidence="2" id="KW-0732">Signal</keyword>
<feature type="region of interest" description="Disordered" evidence="1">
    <location>
        <begin position="76"/>
        <end position="142"/>
    </location>
</feature>
<dbReference type="Proteomes" id="UP000800235">
    <property type="component" value="Unassembled WGS sequence"/>
</dbReference>
<feature type="region of interest" description="Disordered" evidence="1">
    <location>
        <begin position="207"/>
        <end position="367"/>
    </location>
</feature>
<feature type="chain" id="PRO_5040501391" evidence="2">
    <location>
        <begin position="26"/>
        <end position="642"/>
    </location>
</feature>
<feature type="compositionally biased region" description="Low complexity" evidence="1">
    <location>
        <begin position="351"/>
        <end position="367"/>
    </location>
</feature>
<evidence type="ECO:0000256" key="1">
    <source>
        <dbReference type="SAM" id="MobiDB-lite"/>
    </source>
</evidence>
<evidence type="ECO:0000313" key="4">
    <source>
        <dbReference type="Proteomes" id="UP000800235"/>
    </source>
</evidence>
<name>A0A9P4P1K6_9PEZI</name>
<feature type="signal peptide" evidence="2">
    <location>
        <begin position="1"/>
        <end position="25"/>
    </location>
</feature>
<evidence type="ECO:0000256" key="2">
    <source>
        <dbReference type="SAM" id="SignalP"/>
    </source>
</evidence>
<feature type="compositionally biased region" description="Low complexity" evidence="1">
    <location>
        <begin position="307"/>
        <end position="318"/>
    </location>
</feature>
<keyword evidence="4" id="KW-1185">Reference proteome</keyword>